<protein>
    <submittedName>
        <fullName evidence="2">RsiW-degrading membrane proteinase PrsW (M82 family)</fullName>
    </submittedName>
</protein>
<proteinExistence type="predicted"/>
<feature type="transmembrane region" description="Helical" evidence="1">
    <location>
        <begin position="238"/>
        <end position="259"/>
    </location>
</feature>
<dbReference type="Pfam" id="PF13367">
    <property type="entry name" value="PrsW-protease"/>
    <property type="match status" value="1"/>
</dbReference>
<feature type="transmembrane region" description="Helical" evidence="1">
    <location>
        <begin position="203"/>
        <end position="231"/>
    </location>
</feature>
<keyword evidence="3" id="KW-1185">Reference proteome</keyword>
<dbReference type="PANTHER" id="PTHR36844">
    <property type="entry name" value="PROTEASE PRSW"/>
    <property type="match status" value="1"/>
</dbReference>
<dbReference type="AlphaFoldDB" id="A0A2S6ICM6"/>
<accession>A0A2S6ICM6</accession>
<dbReference type="EMBL" id="PTJD01000018">
    <property type="protein sequence ID" value="PPK91978.1"/>
    <property type="molecule type" value="Genomic_DNA"/>
</dbReference>
<keyword evidence="1" id="KW-0812">Transmembrane</keyword>
<sequence>MLALPGGRCAANLPPMSDAPLVSPPGGAPPPPGAFRARLPLTVLTVLILLVCGLLSLGVVTWEVGVDGLVYGVLLAALPVGPVLACVLWLDRHEAEPPHLLAFAFGWGACVATFGSLVLNTAGSLLLLRTPGSLADPSVVIAPVVEESLKGAAVLLLLWRQRRHFDGVVDGIVYAAFVGVGFAFLENVLYLGRALATDGVASLAVVFVLRCIASPFAHPLFTMAFGVGLGIAARHRNVLVRLGAPVLGFCVAVALHALWNASASAGLFLPAYVLLQMPVFALAVALALVARAREAHLIAKHLQVYAETGWLTDAEVHMLASPRRRREARAWALGAGGLQGRAAMGEFQNLATALAFRRDRAQRGTDVRVVEDELTLLHRIAVARRAFLAPLAVGHGALR</sequence>
<evidence type="ECO:0000313" key="2">
    <source>
        <dbReference type="EMBL" id="PPK91978.1"/>
    </source>
</evidence>
<keyword evidence="1" id="KW-0472">Membrane</keyword>
<feature type="transmembrane region" description="Helical" evidence="1">
    <location>
        <begin position="41"/>
        <end position="62"/>
    </location>
</feature>
<feature type="transmembrane region" description="Helical" evidence="1">
    <location>
        <begin position="68"/>
        <end position="90"/>
    </location>
</feature>
<feature type="transmembrane region" description="Helical" evidence="1">
    <location>
        <begin position="271"/>
        <end position="290"/>
    </location>
</feature>
<feature type="transmembrane region" description="Helical" evidence="1">
    <location>
        <begin position="171"/>
        <end position="191"/>
    </location>
</feature>
<evidence type="ECO:0000256" key="1">
    <source>
        <dbReference type="SAM" id="Phobius"/>
    </source>
</evidence>
<dbReference type="InterPro" id="IPR026898">
    <property type="entry name" value="PrsW"/>
</dbReference>
<reference evidence="2 3" key="1">
    <citation type="submission" date="2018-02" db="EMBL/GenBank/DDBJ databases">
        <title>Genomic Encyclopedia of Archaeal and Bacterial Type Strains, Phase II (KMG-II): from individual species to whole genera.</title>
        <authorList>
            <person name="Goeker M."/>
        </authorList>
    </citation>
    <scope>NUCLEOTIDE SEQUENCE [LARGE SCALE GENOMIC DNA]</scope>
    <source>
        <strain evidence="2 3">DSM 22857</strain>
    </source>
</reference>
<feature type="transmembrane region" description="Helical" evidence="1">
    <location>
        <begin position="102"/>
        <end position="128"/>
    </location>
</feature>
<gene>
    <name evidence="2" type="ORF">CLV92_11817</name>
</gene>
<organism evidence="2 3">
    <name type="scientific">Kineococcus xinjiangensis</name>
    <dbReference type="NCBI Taxonomy" id="512762"/>
    <lineage>
        <taxon>Bacteria</taxon>
        <taxon>Bacillati</taxon>
        <taxon>Actinomycetota</taxon>
        <taxon>Actinomycetes</taxon>
        <taxon>Kineosporiales</taxon>
        <taxon>Kineosporiaceae</taxon>
        <taxon>Kineococcus</taxon>
    </lineage>
</organism>
<dbReference type="Proteomes" id="UP000239485">
    <property type="component" value="Unassembled WGS sequence"/>
</dbReference>
<dbReference type="GO" id="GO:0008233">
    <property type="term" value="F:peptidase activity"/>
    <property type="evidence" value="ECO:0007669"/>
    <property type="project" value="InterPro"/>
</dbReference>
<name>A0A2S6ICM6_9ACTN</name>
<keyword evidence="1" id="KW-1133">Transmembrane helix</keyword>
<dbReference type="PANTHER" id="PTHR36844:SF1">
    <property type="entry name" value="PROTEASE PRSW"/>
    <property type="match status" value="1"/>
</dbReference>
<evidence type="ECO:0000313" key="3">
    <source>
        <dbReference type="Proteomes" id="UP000239485"/>
    </source>
</evidence>
<comment type="caution">
    <text evidence="2">The sequence shown here is derived from an EMBL/GenBank/DDBJ whole genome shotgun (WGS) entry which is preliminary data.</text>
</comment>